<dbReference type="CDD" id="cd04182">
    <property type="entry name" value="GT_2_like_f"/>
    <property type="match status" value="1"/>
</dbReference>
<comment type="caution">
    <text evidence="3">The sequence shown here is derived from an EMBL/GenBank/DDBJ whole genome shotgun (WGS) entry which is preliminary data.</text>
</comment>
<organism evidence="3 4">
    <name type="scientific">Methylomonas subterranea</name>
    <dbReference type="NCBI Taxonomy" id="2952225"/>
    <lineage>
        <taxon>Bacteria</taxon>
        <taxon>Pseudomonadati</taxon>
        <taxon>Pseudomonadota</taxon>
        <taxon>Gammaproteobacteria</taxon>
        <taxon>Methylococcales</taxon>
        <taxon>Methylococcaceae</taxon>
        <taxon>Methylomonas</taxon>
    </lineage>
</organism>
<keyword evidence="1" id="KW-0460">Magnesium</keyword>
<dbReference type="PANTHER" id="PTHR43777:SF1">
    <property type="entry name" value="MOLYBDENUM COFACTOR CYTIDYLYLTRANSFERASE"/>
    <property type="match status" value="1"/>
</dbReference>
<dbReference type="Proteomes" id="UP001524499">
    <property type="component" value="Unassembled WGS sequence"/>
</dbReference>
<dbReference type="SUPFAM" id="SSF53448">
    <property type="entry name" value="Nucleotide-diphospho-sugar transferases"/>
    <property type="match status" value="1"/>
</dbReference>
<dbReference type="InterPro" id="IPR025877">
    <property type="entry name" value="MobA-like_NTP_Trfase"/>
</dbReference>
<dbReference type="Pfam" id="PF12804">
    <property type="entry name" value="NTP_transf_3"/>
    <property type="match status" value="1"/>
</dbReference>
<proteinExistence type="predicted"/>
<dbReference type="InterPro" id="IPR029044">
    <property type="entry name" value="Nucleotide-diphossugar_trans"/>
</dbReference>
<gene>
    <name evidence="3" type="ORF">NP590_02880</name>
</gene>
<keyword evidence="4" id="KW-1185">Reference proteome</keyword>
<evidence type="ECO:0000313" key="3">
    <source>
        <dbReference type="EMBL" id="MCQ8103040.1"/>
    </source>
</evidence>
<dbReference type="RefSeq" id="WP_256600697.1">
    <property type="nucleotide sequence ID" value="NZ_JANIBJ010000003.1"/>
</dbReference>
<evidence type="ECO:0000313" key="4">
    <source>
        <dbReference type="Proteomes" id="UP001524499"/>
    </source>
</evidence>
<dbReference type="Gene3D" id="3.90.550.10">
    <property type="entry name" value="Spore Coat Polysaccharide Biosynthesis Protein SpsA, Chain A"/>
    <property type="match status" value="1"/>
</dbReference>
<reference evidence="3 4" key="1">
    <citation type="submission" date="2022-07" db="EMBL/GenBank/DDBJ databases">
        <title>Methylomonas rivi sp. nov., Methylomonas rosea sp. nov., Methylomonas aureus sp. nov. and Methylomonas subterranea sp. nov., four novel methanotrophs isolated from a freshwater creek and the deep terrestrial subsurface.</title>
        <authorList>
            <person name="Abin C."/>
            <person name="Sankaranarayanan K."/>
            <person name="Garner C."/>
            <person name="Sindelar R."/>
            <person name="Kotary K."/>
            <person name="Garner R."/>
            <person name="Barclay S."/>
            <person name="Lawson P."/>
            <person name="Krumholz L."/>
        </authorList>
    </citation>
    <scope>NUCLEOTIDE SEQUENCE [LARGE SCALE GENOMIC DNA]</scope>
    <source>
        <strain evidence="3 4">SURF-2</strain>
    </source>
</reference>
<dbReference type="PANTHER" id="PTHR43777">
    <property type="entry name" value="MOLYBDENUM COFACTOR CYTIDYLYLTRANSFERASE"/>
    <property type="match status" value="1"/>
</dbReference>
<protein>
    <submittedName>
        <fullName evidence="3">Nucleotidyltransferase family protein</fullName>
    </submittedName>
</protein>
<evidence type="ECO:0000256" key="1">
    <source>
        <dbReference type="ARBA" id="ARBA00022842"/>
    </source>
</evidence>
<feature type="domain" description="MobA-like NTP transferase" evidence="2">
    <location>
        <begin position="6"/>
        <end position="163"/>
    </location>
</feature>
<accession>A0ABT1TC51</accession>
<dbReference type="EMBL" id="JANIBJ010000003">
    <property type="protein sequence ID" value="MCQ8103040.1"/>
    <property type="molecule type" value="Genomic_DNA"/>
</dbReference>
<evidence type="ECO:0000259" key="2">
    <source>
        <dbReference type="Pfam" id="PF12804"/>
    </source>
</evidence>
<name>A0ABT1TC51_9GAMM</name>
<sequence length="192" mass="19450">MSKITGLLLAAGAGRRFGQDKLIQVLPNGELLAARACRNLAAGVDAVLAVVRPGAGELAASLAAHGAKVVEFADADLGMGASLAFAVQNSPESDGWLIALADMPSVAPVTVCRLADALRAGAAIAAPRYLGRRGHPVGFAGCFAAELAGLSGDDGAKGVISAHLEQLYIIDCDDPGVLRDVDSPADLINLDI</sequence>